<evidence type="ECO:0000256" key="3">
    <source>
        <dbReference type="ARBA" id="ARBA00022896"/>
    </source>
</evidence>
<dbReference type="Proteomes" id="UP000594261">
    <property type="component" value="Chromosome 9"/>
</dbReference>
<dbReference type="Gene3D" id="2.60.120.330">
    <property type="entry name" value="B-lactam Antibiotic, Isopenicillin N Synthase, Chain"/>
    <property type="match status" value="1"/>
</dbReference>
<dbReference type="InterPro" id="IPR027443">
    <property type="entry name" value="IPNS-like_sf"/>
</dbReference>
<dbReference type="OMA" id="RCYPASD"/>
<protein>
    <recommendedName>
        <fullName evidence="7">Fe2OG dioxygenase domain-containing protein</fullName>
    </recommendedName>
</protein>
<dbReference type="InParanoid" id="A0A7N2MLC5"/>
<dbReference type="Gramene" id="QL09p040740:mrna">
    <property type="protein sequence ID" value="QL09p040740:mrna"/>
    <property type="gene ID" value="QL09p040740"/>
</dbReference>
<dbReference type="Pfam" id="PF14226">
    <property type="entry name" value="DIOX_N"/>
    <property type="match status" value="1"/>
</dbReference>
<keyword evidence="5" id="KW-0560">Oxidoreductase</keyword>
<reference evidence="8" key="2">
    <citation type="submission" date="2021-01" db="UniProtKB">
        <authorList>
            <consortium name="EnsemblPlants"/>
        </authorList>
    </citation>
    <scope>IDENTIFICATION</scope>
</reference>
<dbReference type="PROSITE" id="PS51471">
    <property type="entry name" value="FE2OG_OXY"/>
    <property type="match status" value="1"/>
</dbReference>
<comment type="similarity">
    <text evidence="1 5">Belongs to the iron/ascorbate-dependent oxidoreductase family.</text>
</comment>
<name>A0A7N2MLC5_QUELO</name>
<dbReference type="Pfam" id="PF03171">
    <property type="entry name" value="2OG-FeII_Oxy"/>
    <property type="match status" value="1"/>
</dbReference>
<keyword evidence="9" id="KW-1185">Reference proteome</keyword>
<reference evidence="8 9" key="1">
    <citation type="journal article" date="2016" name="G3 (Bethesda)">
        <title>First Draft Assembly and Annotation of the Genome of a California Endemic Oak Quercus lobata Nee (Fagaceae).</title>
        <authorList>
            <person name="Sork V.L."/>
            <person name="Fitz-Gibbon S.T."/>
            <person name="Puiu D."/>
            <person name="Crepeau M."/>
            <person name="Gugger P.F."/>
            <person name="Sherman R."/>
            <person name="Stevens K."/>
            <person name="Langley C.H."/>
            <person name="Pellegrini M."/>
            <person name="Salzberg S.L."/>
        </authorList>
    </citation>
    <scope>NUCLEOTIDE SEQUENCE [LARGE SCALE GENOMIC DNA]</scope>
    <source>
        <strain evidence="8 9">cv. SW786</strain>
    </source>
</reference>
<keyword evidence="4 5" id="KW-0408">Iron</keyword>
<organism evidence="8 9">
    <name type="scientific">Quercus lobata</name>
    <name type="common">Valley oak</name>
    <dbReference type="NCBI Taxonomy" id="97700"/>
    <lineage>
        <taxon>Eukaryota</taxon>
        <taxon>Viridiplantae</taxon>
        <taxon>Streptophyta</taxon>
        <taxon>Embryophyta</taxon>
        <taxon>Tracheophyta</taxon>
        <taxon>Spermatophyta</taxon>
        <taxon>Magnoliopsida</taxon>
        <taxon>eudicotyledons</taxon>
        <taxon>Gunneridae</taxon>
        <taxon>Pentapetalae</taxon>
        <taxon>rosids</taxon>
        <taxon>fabids</taxon>
        <taxon>Fagales</taxon>
        <taxon>Fagaceae</taxon>
        <taxon>Quercus</taxon>
    </lineage>
</organism>
<dbReference type="EnsemblPlants" id="QL09p040740:mrna">
    <property type="protein sequence ID" value="QL09p040740:mrna"/>
    <property type="gene ID" value="QL09p040740"/>
</dbReference>
<dbReference type="InterPro" id="IPR044861">
    <property type="entry name" value="IPNS-like_FE2OG_OXY"/>
</dbReference>
<evidence type="ECO:0000256" key="2">
    <source>
        <dbReference type="ARBA" id="ARBA00022723"/>
    </source>
</evidence>
<evidence type="ECO:0000256" key="4">
    <source>
        <dbReference type="ARBA" id="ARBA00023004"/>
    </source>
</evidence>
<evidence type="ECO:0000256" key="6">
    <source>
        <dbReference type="SAM" id="MobiDB-lite"/>
    </source>
</evidence>
<dbReference type="InterPro" id="IPR050295">
    <property type="entry name" value="Plant_2OG-oxidoreductases"/>
</dbReference>
<dbReference type="AlphaFoldDB" id="A0A7N2MLC5"/>
<keyword evidence="2 5" id="KW-0479">Metal-binding</keyword>
<evidence type="ECO:0000313" key="8">
    <source>
        <dbReference type="EnsemblPlants" id="QL09p040740:mrna"/>
    </source>
</evidence>
<dbReference type="GO" id="GO:0031418">
    <property type="term" value="F:L-ascorbic acid binding"/>
    <property type="evidence" value="ECO:0007669"/>
    <property type="project" value="UniProtKB-KW"/>
</dbReference>
<evidence type="ECO:0000256" key="5">
    <source>
        <dbReference type="RuleBase" id="RU003682"/>
    </source>
</evidence>
<dbReference type="InterPro" id="IPR026992">
    <property type="entry name" value="DIOX_N"/>
</dbReference>
<dbReference type="GO" id="GO:0046872">
    <property type="term" value="F:metal ion binding"/>
    <property type="evidence" value="ECO:0007669"/>
    <property type="project" value="UniProtKB-KW"/>
</dbReference>
<sequence>MEHLVSSWYNDRSLPESYILPPEDRPGMLPLGKNIPVVDLGAHDQTDILQQILEASQEFGMFQVINHGVPSNLIDEAMGVFKEFHALSAEDKAIETSKDPDKSCYMYTSSHNYATEKYHFWRDGLFHHCNPLEKYIQFWPEKPPKYREVVATYTAELRKVVFRILEFIAQGLGLNPDHFSSELCENQVVLVNHYPPCPDPSLTLGLCKHRDPIVINILLQSDVYGLEVFKDEEWIGVEPIPYAFVVTLGVLMQIISNGKLKGAVHRVVTNSNLARTTATFGLHPLYETLIEPAEALVDASNPALCKSFSYKDFMIKYRAAASYGTALEEFLSGKVGVVSKESEEESKESFATTPSSGGEERRPANMPLVKVGDWSFIFCWNILLAAAITKEGAVSMSL</sequence>
<proteinExistence type="inferred from homology"/>
<dbReference type="GO" id="GO:0016491">
    <property type="term" value="F:oxidoreductase activity"/>
    <property type="evidence" value="ECO:0007669"/>
    <property type="project" value="UniProtKB-KW"/>
</dbReference>
<dbReference type="InterPro" id="IPR005123">
    <property type="entry name" value="Oxoglu/Fe-dep_dioxygenase_dom"/>
</dbReference>
<feature type="region of interest" description="Disordered" evidence="6">
    <location>
        <begin position="343"/>
        <end position="363"/>
    </location>
</feature>
<evidence type="ECO:0000313" key="9">
    <source>
        <dbReference type="Proteomes" id="UP000594261"/>
    </source>
</evidence>
<dbReference type="EMBL" id="LRBV02000009">
    <property type="status" value="NOT_ANNOTATED_CDS"/>
    <property type="molecule type" value="Genomic_DNA"/>
</dbReference>
<dbReference type="SUPFAM" id="SSF51197">
    <property type="entry name" value="Clavaminate synthase-like"/>
    <property type="match status" value="1"/>
</dbReference>
<keyword evidence="3" id="KW-0847">Vitamin C</keyword>
<dbReference type="PANTHER" id="PTHR47991">
    <property type="entry name" value="OXOGLUTARATE/IRON-DEPENDENT DIOXYGENASE"/>
    <property type="match status" value="1"/>
</dbReference>
<evidence type="ECO:0000256" key="1">
    <source>
        <dbReference type="ARBA" id="ARBA00008056"/>
    </source>
</evidence>
<accession>A0A7N2MLC5</accession>
<feature type="domain" description="Fe2OG dioxygenase" evidence="7">
    <location>
        <begin position="185"/>
        <end position="284"/>
    </location>
</feature>
<evidence type="ECO:0000259" key="7">
    <source>
        <dbReference type="PROSITE" id="PS51471"/>
    </source>
</evidence>